<keyword evidence="3" id="KW-1185">Reference proteome</keyword>
<evidence type="ECO:0000313" key="3">
    <source>
        <dbReference type="Proteomes" id="UP000507470"/>
    </source>
</evidence>
<evidence type="ECO:0000256" key="1">
    <source>
        <dbReference type="SAM" id="MobiDB-lite"/>
    </source>
</evidence>
<proteinExistence type="predicted"/>
<feature type="compositionally biased region" description="Polar residues" evidence="1">
    <location>
        <begin position="183"/>
        <end position="196"/>
    </location>
</feature>
<name>A0A6J8EF50_MYTCO</name>
<evidence type="ECO:0000313" key="2">
    <source>
        <dbReference type="EMBL" id="CAC5418583.1"/>
    </source>
</evidence>
<protein>
    <submittedName>
        <fullName evidence="2">Uncharacterized protein</fullName>
    </submittedName>
</protein>
<dbReference type="AlphaFoldDB" id="A0A6J8EF50"/>
<reference evidence="2 3" key="1">
    <citation type="submission" date="2020-06" db="EMBL/GenBank/DDBJ databases">
        <authorList>
            <person name="Li R."/>
            <person name="Bekaert M."/>
        </authorList>
    </citation>
    <scope>NUCLEOTIDE SEQUENCE [LARGE SCALE GENOMIC DNA]</scope>
    <source>
        <strain evidence="3">wild</strain>
    </source>
</reference>
<dbReference type="EMBL" id="CACVKT020008931">
    <property type="protein sequence ID" value="CAC5418583.1"/>
    <property type="molecule type" value="Genomic_DNA"/>
</dbReference>
<sequence>MGSTGKAETDIQRKKYTIKDISIHNKSKGFIDIFPFKNKVYSTSKFKDAMRSVVKQIYAEKFKDRDHILVFMYNVDVYEEFYDIWKYSPIYLVLFKYENMYLSFSDIKDELPACKIADVIDSGELSKDIVEDSTIILDDLKGDPKITEYKKEYQDSLQRCLDMCKKLTSRAGMFTKSHKPNERVSNPNRQDPNTITFPIPEPIQADLTVLRKWTETWELFDTDLEDSKGLPDFDFTIEGEAAWAVIELDIVKNDKTTEEQERVWRSRENRINLNDPMSSLSRQTETRLEMYFINKYEWHNSKLDPYRGFTTRLQKAWKEFQALVEAD</sequence>
<accession>A0A6J8EF50</accession>
<dbReference type="OrthoDB" id="6051470at2759"/>
<gene>
    <name evidence="2" type="ORF">MCOR_51008</name>
</gene>
<dbReference type="Proteomes" id="UP000507470">
    <property type="component" value="Unassembled WGS sequence"/>
</dbReference>
<organism evidence="2 3">
    <name type="scientific">Mytilus coruscus</name>
    <name type="common">Sea mussel</name>
    <dbReference type="NCBI Taxonomy" id="42192"/>
    <lineage>
        <taxon>Eukaryota</taxon>
        <taxon>Metazoa</taxon>
        <taxon>Spiralia</taxon>
        <taxon>Lophotrochozoa</taxon>
        <taxon>Mollusca</taxon>
        <taxon>Bivalvia</taxon>
        <taxon>Autobranchia</taxon>
        <taxon>Pteriomorphia</taxon>
        <taxon>Mytilida</taxon>
        <taxon>Mytiloidea</taxon>
        <taxon>Mytilidae</taxon>
        <taxon>Mytilinae</taxon>
        <taxon>Mytilus</taxon>
    </lineage>
</organism>
<feature type="region of interest" description="Disordered" evidence="1">
    <location>
        <begin position="176"/>
        <end position="198"/>
    </location>
</feature>